<dbReference type="OMA" id="REYGLMQ"/>
<reference evidence="2 3" key="1">
    <citation type="journal article" date="2007" name="Nature">
        <title>Evolution of genes and genomes on the Drosophila phylogeny.</title>
        <authorList>
            <consortium name="Drosophila 12 Genomes Consortium"/>
            <person name="Clark A.G."/>
            <person name="Eisen M.B."/>
            <person name="Smith D.R."/>
            <person name="Bergman C.M."/>
            <person name="Oliver B."/>
            <person name="Markow T.A."/>
            <person name="Kaufman T.C."/>
            <person name="Kellis M."/>
            <person name="Gelbart W."/>
            <person name="Iyer V.N."/>
            <person name="Pollard D.A."/>
            <person name="Sackton T.B."/>
            <person name="Larracuente A.M."/>
            <person name="Singh N.D."/>
            <person name="Abad J.P."/>
            <person name="Abt D.N."/>
            <person name="Adryan B."/>
            <person name="Aguade M."/>
            <person name="Akashi H."/>
            <person name="Anderson W.W."/>
            <person name="Aquadro C.F."/>
            <person name="Ardell D.H."/>
            <person name="Arguello R."/>
            <person name="Artieri C.G."/>
            <person name="Barbash D.A."/>
            <person name="Barker D."/>
            <person name="Barsanti P."/>
            <person name="Batterham P."/>
            <person name="Batzoglou S."/>
            <person name="Begun D."/>
            <person name="Bhutkar A."/>
            <person name="Blanco E."/>
            <person name="Bosak S.A."/>
            <person name="Bradley R.K."/>
            <person name="Brand A.D."/>
            <person name="Brent M.R."/>
            <person name="Brooks A.N."/>
            <person name="Brown R.H."/>
            <person name="Butlin R.K."/>
            <person name="Caggese C."/>
            <person name="Calvi B.R."/>
            <person name="Bernardo de Carvalho A."/>
            <person name="Caspi A."/>
            <person name="Castrezana S."/>
            <person name="Celniker S.E."/>
            <person name="Chang J.L."/>
            <person name="Chapple C."/>
            <person name="Chatterji S."/>
            <person name="Chinwalla A."/>
            <person name="Civetta A."/>
            <person name="Clifton S.W."/>
            <person name="Comeron J.M."/>
            <person name="Costello J.C."/>
            <person name="Coyne J.A."/>
            <person name="Daub J."/>
            <person name="David R.G."/>
            <person name="Delcher A.L."/>
            <person name="Delehaunty K."/>
            <person name="Do C.B."/>
            <person name="Ebling H."/>
            <person name="Edwards K."/>
            <person name="Eickbush T."/>
            <person name="Evans J.D."/>
            <person name="Filipski A."/>
            <person name="Findeiss S."/>
            <person name="Freyhult E."/>
            <person name="Fulton L."/>
            <person name="Fulton R."/>
            <person name="Garcia A.C."/>
            <person name="Gardiner A."/>
            <person name="Garfield D.A."/>
            <person name="Garvin B.E."/>
            <person name="Gibson G."/>
            <person name="Gilbert D."/>
            <person name="Gnerre S."/>
            <person name="Godfrey J."/>
            <person name="Good R."/>
            <person name="Gotea V."/>
            <person name="Gravely B."/>
            <person name="Greenberg A.J."/>
            <person name="Griffiths-Jones S."/>
            <person name="Gross S."/>
            <person name="Guigo R."/>
            <person name="Gustafson E.A."/>
            <person name="Haerty W."/>
            <person name="Hahn M.W."/>
            <person name="Halligan D.L."/>
            <person name="Halpern A.L."/>
            <person name="Halter G.M."/>
            <person name="Han M.V."/>
            <person name="Heger A."/>
            <person name="Hillier L."/>
            <person name="Hinrichs A.S."/>
            <person name="Holmes I."/>
            <person name="Hoskins R.A."/>
            <person name="Hubisz M.J."/>
            <person name="Hultmark D."/>
            <person name="Huntley M.A."/>
            <person name="Jaffe D.B."/>
            <person name="Jagadeeshan S."/>
            <person name="Jeck W.R."/>
            <person name="Johnson J."/>
            <person name="Jones C.D."/>
            <person name="Jordan W.C."/>
            <person name="Karpen G.H."/>
            <person name="Kataoka E."/>
            <person name="Keightley P.D."/>
            <person name="Kheradpour P."/>
            <person name="Kirkness E.F."/>
            <person name="Koerich L.B."/>
            <person name="Kristiansen K."/>
            <person name="Kudrna D."/>
            <person name="Kulathinal R.J."/>
            <person name="Kumar S."/>
            <person name="Kwok R."/>
            <person name="Lander E."/>
            <person name="Langley C.H."/>
            <person name="Lapoint R."/>
            <person name="Lazzaro B.P."/>
            <person name="Lee S.J."/>
            <person name="Levesque L."/>
            <person name="Li R."/>
            <person name="Lin C.F."/>
            <person name="Lin M.F."/>
            <person name="Lindblad-Toh K."/>
            <person name="Llopart A."/>
            <person name="Long M."/>
            <person name="Low L."/>
            <person name="Lozovsky E."/>
            <person name="Lu J."/>
            <person name="Luo M."/>
            <person name="Machado C.A."/>
            <person name="Makalowski W."/>
            <person name="Marzo M."/>
            <person name="Matsuda M."/>
            <person name="Matzkin L."/>
            <person name="McAllister B."/>
            <person name="McBride C.S."/>
            <person name="McKernan B."/>
            <person name="McKernan K."/>
            <person name="Mendez-Lago M."/>
            <person name="Minx P."/>
            <person name="Mollenhauer M.U."/>
            <person name="Montooth K."/>
            <person name="Mount S.M."/>
            <person name="Mu X."/>
            <person name="Myers E."/>
            <person name="Negre B."/>
            <person name="Newfeld S."/>
            <person name="Nielsen R."/>
            <person name="Noor M.A."/>
            <person name="O'Grady P."/>
            <person name="Pachter L."/>
            <person name="Papaceit M."/>
            <person name="Parisi M.J."/>
            <person name="Parisi M."/>
            <person name="Parts L."/>
            <person name="Pedersen J.S."/>
            <person name="Pesole G."/>
            <person name="Phillippy A.M."/>
            <person name="Ponting C.P."/>
            <person name="Pop M."/>
            <person name="Porcelli D."/>
            <person name="Powell J.R."/>
            <person name="Prohaska S."/>
            <person name="Pruitt K."/>
            <person name="Puig M."/>
            <person name="Quesneville H."/>
            <person name="Ram K.R."/>
            <person name="Rand D."/>
            <person name="Rasmussen M.D."/>
            <person name="Reed L.K."/>
            <person name="Reenan R."/>
            <person name="Reily A."/>
            <person name="Remington K.A."/>
            <person name="Rieger T.T."/>
            <person name="Ritchie M.G."/>
            <person name="Robin C."/>
            <person name="Rogers Y.H."/>
            <person name="Rohde C."/>
            <person name="Rozas J."/>
            <person name="Rubenfield M.J."/>
            <person name="Ruiz A."/>
            <person name="Russo S."/>
            <person name="Salzberg S.L."/>
            <person name="Sanchez-Gracia A."/>
            <person name="Saranga D.J."/>
            <person name="Sato H."/>
            <person name="Schaeffer S.W."/>
            <person name="Schatz M.C."/>
            <person name="Schlenke T."/>
            <person name="Schwartz R."/>
            <person name="Segarra C."/>
            <person name="Singh R.S."/>
            <person name="Sirot L."/>
            <person name="Sirota M."/>
            <person name="Sisneros N.B."/>
            <person name="Smith C.D."/>
            <person name="Smith T.F."/>
            <person name="Spieth J."/>
            <person name="Stage D.E."/>
            <person name="Stark A."/>
            <person name="Stephan W."/>
            <person name="Strausberg R.L."/>
            <person name="Strempel S."/>
            <person name="Sturgill D."/>
            <person name="Sutton G."/>
            <person name="Sutton G.G."/>
            <person name="Tao W."/>
            <person name="Teichmann S."/>
            <person name="Tobari Y.N."/>
            <person name="Tomimura Y."/>
            <person name="Tsolas J.M."/>
            <person name="Valente V.L."/>
            <person name="Venter E."/>
            <person name="Venter J.C."/>
            <person name="Vicario S."/>
            <person name="Vieira F.G."/>
            <person name="Vilella A.J."/>
            <person name="Villasante A."/>
            <person name="Walenz B."/>
            <person name="Wang J."/>
            <person name="Wasserman M."/>
            <person name="Watts T."/>
            <person name="Wilson D."/>
            <person name="Wilson R.K."/>
            <person name="Wing R.A."/>
            <person name="Wolfner M.F."/>
            <person name="Wong A."/>
            <person name="Wong G.K."/>
            <person name="Wu C.I."/>
            <person name="Wu G."/>
            <person name="Yamamoto D."/>
            <person name="Yang H.P."/>
            <person name="Yang S.P."/>
            <person name="Yorke J.A."/>
            <person name="Yoshida K."/>
            <person name="Zdobnov E."/>
            <person name="Zhang P."/>
            <person name="Zhang Y."/>
            <person name="Zimin A.V."/>
            <person name="Baldwin J."/>
            <person name="Abdouelleil A."/>
            <person name="Abdulkadir J."/>
            <person name="Abebe A."/>
            <person name="Abera B."/>
            <person name="Abreu J."/>
            <person name="Acer S.C."/>
            <person name="Aftuck L."/>
            <person name="Alexander A."/>
            <person name="An P."/>
            <person name="Anderson E."/>
            <person name="Anderson S."/>
            <person name="Arachi H."/>
            <person name="Azer M."/>
            <person name="Bachantsang P."/>
            <person name="Barry A."/>
            <person name="Bayul T."/>
            <person name="Berlin A."/>
            <person name="Bessette D."/>
            <person name="Bloom T."/>
            <person name="Blye J."/>
            <person name="Boguslavskiy L."/>
            <person name="Bonnet C."/>
            <person name="Boukhgalter B."/>
            <person name="Bourzgui I."/>
            <person name="Brown A."/>
            <person name="Cahill P."/>
            <person name="Channer S."/>
            <person name="Cheshatsang Y."/>
            <person name="Chuda L."/>
            <person name="Citroen M."/>
            <person name="Collymore A."/>
            <person name="Cooke P."/>
            <person name="Costello M."/>
            <person name="D'Aco K."/>
            <person name="Daza R."/>
            <person name="De Haan G."/>
            <person name="DeGray S."/>
            <person name="DeMaso C."/>
            <person name="Dhargay N."/>
            <person name="Dooley K."/>
            <person name="Dooley E."/>
            <person name="Doricent M."/>
            <person name="Dorje P."/>
            <person name="Dorjee K."/>
            <person name="Dupes A."/>
            <person name="Elong R."/>
            <person name="Falk J."/>
            <person name="Farina A."/>
            <person name="Faro S."/>
            <person name="Ferguson D."/>
            <person name="Fisher S."/>
            <person name="Foley C.D."/>
            <person name="Franke A."/>
            <person name="Friedrich D."/>
            <person name="Gadbois L."/>
            <person name="Gearin G."/>
            <person name="Gearin C.R."/>
            <person name="Giannoukos G."/>
            <person name="Goode T."/>
            <person name="Graham J."/>
            <person name="Grandbois E."/>
            <person name="Grewal S."/>
            <person name="Gyaltsen K."/>
            <person name="Hafez N."/>
            <person name="Hagos B."/>
            <person name="Hall J."/>
            <person name="Henson C."/>
            <person name="Hollinger A."/>
            <person name="Honan T."/>
            <person name="Huard M.D."/>
            <person name="Hughes L."/>
            <person name="Hurhula B."/>
            <person name="Husby M.E."/>
            <person name="Kamat A."/>
            <person name="Kanga B."/>
            <person name="Kashin S."/>
            <person name="Khazanovich D."/>
            <person name="Kisner P."/>
            <person name="Lance K."/>
            <person name="Lara M."/>
            <person name="Lee W."/>
            <person name="Lennon N."/>
            <person name="Letendre F."/>
            <person name="LeVine R."/>
            <person name="Lipovsky A."/>
            <person name="Liu X."/>
            <person name="Liu J."/>
            <person name="Liu S."/>
            <person name="Lokyitsang T."/>
            <person name="Lokyitsang Y."/>
            <person name="Lubonja R."/>
            <person name="Lui A."/>
            <person name="MacDonald P."/>
            <person name="Magnisalis V."/>
            <person name="Maru K."/>
            <person name="Matthews C."/>
            <person name="McCusker W."/>
            <person name="McDonough S."/>
            <person name="Mehta T."/>
            <person name="Meldrim J."/>
            <person name="Meneus L."/>
            <person name="Mihai O."/>
            <person name="Mihalev A."/>
            <person name="Mihova T."/>
            <person name="Mittelman R."/>
            <person name="Mlenga V."/>
            <person name="Montmayeur A."/>
            <person name="Mulrain L."/>
            <person name="Navidi A."/>
            <person name="Naylor J."/>
            <person name="Negash T."/>
            <person name="Nguyen T."/>
            <person name="Nguyen N."/>
            <person name="Nicol R."/>
            <person name="Norbu C."/>
            <person name="Norbu N."/>
            <person name="Novod N."/>
            <person name="O'Neill B."/>
            <person name="Osman S."/>
            <person name="Markiewicz E."/>
            <person name="Oyono O.L."/>
            <person name="Patti C."/>
            <person name="Phunkhang P."/>
            <person name="Pierre F."/>
            <person name="Priest M."/>
            <person name="Raghuraman S."/>
            <person name="Rege F."/>
            <person name="Reyes R."/>
            <person name="Rise C."/>
            <person name="Rogov P."/>
            <person name="Ross K."/>
            <person name="Ryan E."/>
            <person name="Settipalli S."/>
            <person name="Shea T."/>
            <person name="Sherpa N."/>
            <person name="Shi L."/>
            <person name="Shih D."/>
            <person name="Sparrow T."/>
            <person name="Spaulding J."/>
            <person name="Stalker J."/>
            <person name="Stange-Thomann N."/>
            <person name="Stavropoulos S."/>
            <person name="Stone C."/>
            <person name="Strader C."/>
            <person name="Tesfaye S."/>
            <person name="Thomson T."/>
            <person name="Thoulutsang Y."/>
            <person name="Thoulutsang D."/>
            <person name="Topham K."/>
            <person name="Topping I."/>
            <person name="Tsamla T."/>
            <person name="Vassiliev H."/>
            <person name="Vo A."/>
            <person name="Wangchuk T."/>
            <person name="Wangdi T."/>
            <person name="Weiand M."/>
            <person name="Wilkinson J."/>
            <person name="Wilson A."/>
            <person name="Yadav S."/>
            <person name="Young G."/>
            <person name="Yu Q."/>
            <person name="Zembek L."/>
            <person name="Zhong D."/>
            <person name="Zimmer A."/>
            <person name="Zwirko Z."/>
            <person name="Jaffe D.B."/>
            <person name="Alvarez P."/>
            <person name="Brockman W."/>
            <person name="Butler J."/>
            <person name="Chin C."/>
            <person name="Gnerre S."/>
            <person name="Grabherr M."/>
            <person name="Kleber M."/>
            <person name="Mauceli E."/>
            <person name="MacCallum I."/>
        </authorList>
    </citation>
    <scope>NUCLEOTIDE SEQUENCE [LARGE SCALE GENOMIC DNA]</scope>
    <source>
        <strain evidence="3">Tucson 14024-0371.13</strain>
    </source>
</reference>
<dbReference type="KEGG" id="dan:6501232"/>
<feature type="region of interest" description="Disordered" evidence="1">
    <location>
        <begin position="330"/>
        <end position="351"/>
    </location>
</feature>
<feature type="compositionally biased region" description="Basic and acidic residues" evidence="1">
    <location>
        <begin position="333"/>
        <end position="343"/>
    </location>
</feature>
<organism evidence="2 3">
    <name type="scientific">Drosophila ananassae</name>
    <name type="common">Fruit fly</name>
    <dbReference type="NCBI Taxonomy" id="7217"/>
    <lineage>
        <taxon>Eukaryota</taxon>
        <taxon>Metazoa</taxon>
        <taxon>Ecdysozoa</taxon>
        <taxon>Arthropoda</taxon>
        <taxon>Hexapoda</taxon>
        <taxon>Insecta</taxon>
        <taxon>Pterygota</taxon>
        <taxon>Neoptera</taxon>
        <taxon>Endopterygota</taxon>
        <taxon>Diptera</taxon>
        <taxon>Brachycera</taxon>
        <taxon>Muscomorpha</taxon>
        <taxon>Ephydroidea</taxon>
        <taxon>Drosophilidae</taxon>
        <taxon>Drosophila</taxon>
        <taxon>Sophophora</taxon>
    </lineage>
</organism>
<evidence type="ECO:0000313" key="3">
    <source>
        <dbReference type="Proteomes" id="UP000007801"/>
    </source>
</evidence>
<dbReference type="HOGENOM" id="CLU_797592_0_0_1"/>
<feature type="region of interest" description="Disordered" evidence="1">
    <location>
        <begin position="1"/>
        <end position="23"/>
    </location>
</feature>
<dbReference type="STRING" id="7217.B3M251"/>
<dbReference type="EMBL" id="CH902617">
    <property type="protein sequence ID" value="EDV43375.1"/>
    <property type="molecule type" value="Genomic_DNA"/>
</dbReference>
<keyword evidence="3" id="KW-1185">Reference proteome</keyword>
<feature type="compositionally biased region" description="Polar residues" evidence="1">
    <location>
        <begin position="159"/>
        <end position="178"/>
    </location>
</feature>
<proteinExistence type="predicted"/>
<protein>
    <submittedName>
        <fullName evidence="2">Uncharacterized protein</fullName>
    </submittedName>
</protein>
<evidence type="ECO:0000313" key="2">
    <source>
        <dbReference type="EMBL" id="EDV43375.1"/>
    </source>
</evidence>
<accession>B3M251</accession>
<name>B3M251_DROAN</name>
<dbReference type="Proteomes" id="UP000007801">
    <property type="component" value="Unassembled WGS sequence"/>
</dbReference>
<feature type="compositionally biased region" description="Basic and acidic residues" evidence="1">
    <location>
        <begin position="84"/>
        <end position="94"/>
    </location>
</feature>
<dbReference type="InParanoid" id="B3M251"/>
<dbReference type="OrthoDB" id="7873069at2759"/>
<sequence length="351" mass="38653">MSIEENTIKPLRPTITKNKGTADGAGFKKYNRAKFVPIEKIPIASRDYGLMKSNNKSSTPYPRVDHGVDATVLRARLSMRRQLETKRNLDKDGSPDVGDSMEGSSYKLNRAEAPHMGSSRAVTMTRGSNQDLKHELSLGTPHPKKGVALNAKMLTKRISTLNKTPSQTTVSGPATPRSSTRKKGILLIDSGSSAPPKTVQSGLPMASKGSFNNKGSFSMEYSLSESLLMSIDSSEILSFAEKRRRFNMGEFTLTKGRKMSDVMMAGGLEHRDGTIVDRTIDFANKAKQEIENYIQKQGLIKTTNDQLTMTRALDRVSRFSAADAHSIKTIGSLREHSSDDSHKGLRHGRKH</sequence>
<evidence type="ECO:0000256" key="1">
    <source>
        <dbReference type="SAM" id="MobiDB-lite"/>
    </source>
</evidence>
<gene>
    <name evidence="2" type="primary">Dana\GF18458</name>
    <name evidence="2" type="synonym">dana_GLEANR_19714</name>
    <name evidence="2" type="ORF">GF18458</name>
</gene>
<feature type="region of interest" description="Disordered" evidence="1">
    <location>
        <begin position="84"/>
        <end position="104"/>
    </location>
</feature>
<dbReference type="PhylomeDB" id="B3M251"/>
<dbReference type="AlphaFoldDB" id="B3M251"/>
<feature type="region of interest" description="Disordered" evidence="1">
    <location>
        <begin position="159"/>
        <end position="182"/>
    </location>
</feature>
<dbReference type="GeneID" id="6501232"/>
<dbReference type="eggNOG" id="ENOG502TBCW">
    <property type="taxonomic scope" value="Eukaryota"/>
</dbReference>